<evidence type="ECO:0000256" key="4">
    <source>
        <dbReference type="ARBA" id="ARBA00022692"/>
    </source>
</evidence>
<evidence type="ECO:0000256" key="9">
    <source>
        <dbReference type="SAM" id="Phobius"/>
    </source>
</evidence>
<dbReference type="Gene3D" id="1.20.1250.20">
    <property type="entry name" value="MFS general substrate transporter like domains"/>
    <property type="match status" value="1"/>
</dbReference>
<dbReference type="InterPro" id="IPR036259">
    <property type="entry name" value="MFS_trans_sf"/>
</dbReference>
<gene>
    <name evidence="11" type="ORF">GKO32_16295</name>
</gene>
<dbReference type="PANTHER" id="PTHR43528:SF1">
    <property type="entry name" value="ALPHA-KETOGLUTARATE PERMEASE"/>
    <property type="match status" value="1"/>
</dbReference>
<keyword evidence="4 9" id="KW-0812">Transmembrane</keyword>
<keyword evidence="12" id="KW-1185">Reference proteome</keyword>
<feature type="transmembrane region" description="Helical" evidence="9">
    <location>
        <begin position="260"/>
        <end position="278"/>
    </location>
</feature>
<protein>
    <submittedName>
        <fullName evidence="11">MFS transporter</fullName>
    </submittedName>
</protein>
<keyword evidence="2" id="KW-0813">Transport</keyword>
<dbReference type="InterPro" id="IPR020846">
    <property type="entry name" value="MFS_dom"/>
</dbReference>
<feature type="transmembrane region" description="Helical" evidence="9">
    <location>
        <begin position="328"/>
        <end position="345"/>
    </location>
</feature>
<comment type="subcellular location">
    <subcellularLocation>
        <location evidence="1">Cell membrane</location>
        <topology evidence="1">Multi-pass membrane protein</topology>
    </subcellularLocation>
</comment>
<feature type="transmembrane region" description="Helical" evidence="9">
    <location>
        <begin position="298"/>
        <end position="316"/>
    </location>
</feature>
<dbReference type="Pfam" id="PF07690">
    <property type="entry name" value="MFS_1"/>
    <property type="match status" value="1"/>
</dbReference>
<sequence length="460" mass="48769">MPTTPAESFPTHVESAETSGDRPAGRQAGRLRTLLGIGLGTFIEWFEFGLYSIFAPFFARQVFSAVDPAAALLAAFVVFGAGFAIRPFGGWFFGWLADRKGRRVSLLWSVGCASFGTLLIAVVPAYSTVGILAPVILLLARTLQSVAHTGEAGAAYTYISEAAPDNRRALWASSILCFGVGASLVASLIGAGLTSLLSNAQMAAWGWRLPFVLGSLIGLLTLILRRGLEETAAFTQQTRATAARNGRPSLFRGLWQHRVAVGKVFLLMGAGTVFFYSWSVARPAWAISVLHLDPSATYLGSALSDLAFVLFLPVCGALSDRIGRKPNFYLFAIGVAALSFPLEALSRGGSVWQFALAKAIALLVFALVASVTPAVLAELLPTGIRGIGIGIPYAFAAIVFGGLTPYLWTSLDRAGNSSLFLIYASVMAVLGAIVMYFSRETRGIDLSDVPARGAQKDGTP</sequence>
<dbReference type="GO" id="GO:0015293">
    <property type="term" value="F:symporter activity"/>
    <property type="evidence" value="ECO:0007669"/>
    <property type="project" value="UniProtKB-KW"/>
</dbReference>
<dbReference type="OrthoDB" id="8953821at2"/>
<dbReference type="Pfam" id="PF00083">
    <property type="entry name" value="Sugar_tr"/>
    <property type="match status" value="1"/>
</dbReference>
<dbReference type="SUPFAM" id="SSF103473">
    <property type="entry name" value="MFS general substrate transporter"/>
    <property type="match status" value="1"/>
</dbReference>
<feature type="transmembrane region" description="Helical" evidence="9">
    <location>
        <begin position="70"/>
        <end position="94"/>
    </location>
</feature>
<feature type="transmembrane region" description="Helical" evidence="9">
    <location>
        <begin position="351"/>
        <end position="377"/>
    </location>
</feature>
<keyword evidence="7 9" id="KW-0472">Membrane</keyword>
<dbReference type="GO" id="GO:0005886">
    <property type="term" value="C:plasma membrane"/>
    <property type="evidence" value="ECO:0007669"/>
    <property type="project" value="UniProtKB-SubCell"/>
</dbReference>
<evidence type="ECO:0000256" key="1">
    <source>
        <dbReference type="ARBA" id="ARBA00004651"/>
    </source>
</evidence>
<evidence type="ECO:0000256" key="2">
    <source>
        <dbReference type="ARBA" id="ARBA00022448"/>
    </source>
</evidence>
<dbReference type="EMBL" id="WMBA01000023">
    <property type="protein sequence ID" value="MTD55523.1"/>
    <property type="molecule type" value="Genomic_DNA"/>
</dbReference>
<proteinExistence type="predicted"/>
<feature type="transmembrane region" description="Helical" evidence="9">
    <location>
        <begin position="170"/>
        <end position="193"/>
    </location>
</feature>
<keyword evidence="6 9" id="KW-1133">Transmembrane helix</keyword>
<keyword evidence="5" id="KW-0769">Symport</keyword>
<evidence type="ECO:0000256" key="5">
    <source>
        <dbReference type="ARBA" id="ARBA00022847"/>
    </source>
</evidence>
<comment type="caution">
    <text evidence="11">The sequence shown here is derived from an EMBL/GenBank/DDBJ whole genome shotgun (WGS) entry which is preliminary data.</text>
</comment>
<accession>A0A6N7Z1Y2</accession>
<feature type="domain" description="Major facilitator superfamily (MFS) profile" evidence="10">
    <location>
        <begin position="33"/>
        <end position="442"/>
    </location>
</feature>
<dbReference type="PANTHER" id="PTHR43528">
    <property type="entry name" value="ALPHA-KETOGLUTARATE PERMEASE"/>
    <property type="match status" value="1"/>
</dbReference>
<evidence type="ECO:0000256" key="7">
    <source>
        <dbReference type="ARBA" id="ARBA00023136"/>
    </source>
</evidence>
<organism evidence="11 12">
    <name type="scientific">Amycolatopsis pithecellobii</name>
    <dbReference type="NCBI Taxonomy" id="664692"/>
    <lineage>
        <taxon>Bacteria</taxon>
        <taxon>Bacillati</taxon>
        <taxon>Actinomycetota</taxon>
        <taxon>Actinomycetes</taxon>
        <taxon>Pseudonocardiales</taxon>
        <taxon>Pseudonocardiaceae</taxon>
        <taxon>Amycolatopsis</taxon>
    </lineage>
</organism>
<dbReference type="Proteomes" id="UP000440096">
    <property type="component" value="Unassembled WGS sequence"/>
</dbReference>
<reference evidence="11 12" key="1">
    <citation type="submission" date="2019-11" db="EMBL/GenBank/DDBJ databases">
        <title>Draft genome of Amycolatopsis RM579.</title>
        <authorList>
            <person name="Duangmal K."/>
            <person name="Mingma R."/>
        </authorList>
    </citation>
    <scope>NUCLEOTIDE SEQUENCE [LARGE SCALE GENOMIC DNA]</scope>
    <source>
        <strain evidence="11 12">RM579</strain>
    </source>
</reference>
<dbReference type="InterPro" id="IPR051084">
    <property type="entry name" value="H+-coupled_symporters"/>
</dbReference>
<dbReference type="InterPro" id="IPR005828">
    <property type="entry name" value="MFS_sugar_transport-like"/>
</dbReference>
<feature type="transmembrane region" description="Helical" evidence="9">
    <location>
        <begin position="389"/>
        <end position="408"/>
    </location>
</feature>
<evidence type="ECO:0000313" key="11">
    <source>
        <dbReference type="EMBL" id="MTD55523.1"/>
    </source>
</evidence>
<evidence type="ECO:0000256" key="8">
    <source>
        <dbReference type="SAM" id="MobiDB-lite"/>
    </source>
</evidence>
<evidence type="ECO:0000259" key="10">
    <source>
        <dbReference type="PROSITE" id="PS50850"/>
    </source>
</evidence>
<evidence type="ECO:0000256" key="6">
    <source>
        <dbReference type="ARBA" id="ARBA00022989"/>
    </source>
</evidence>
<evidence type="ECO:0000313" key="12">
    <source>
        <dbReference type="Proteomes" id="UP000440096"/>
    </source>
</evidence>
<name>A0A6N7Z1Y2_9PSEU</name>
<feature type="transmembrane region" description="Helical" evidence="9">
    <location>
        <begin position="205"/>
        <end position="224"/>
    </location>
</feature>
<dbReference type="PROSITE" id="PS50850">
    <property type="entry name" value="MFS"/>
    <property type="match status" value="1"/>
</dbReference>
<dbReference type="RefSeq" id="WP_154757722.1">
    <property type="nucleotide sequence ID" value="NZ_WMBA01000023.1"/>
</dbReference>
<keyword evidence="3" id="KW-1003">Cell membrane</keyword>
<feature type="transmembrane region" description="Helical" evidence="9">
    <location>
        <begin position="34"/>
        <end position="58"/>
    </location>
</feature>
<feature type="transmembrane region" description="Helical" evidence="9">
    <location>
        <begin position="420"/>
        <end position="437"/>
    </location>
</feature>
<feature type="region of interest" description="Disordered" evidence="8">
    <location>
        <begin position="1"/>
        <end position="26"/>
    </location>
</feature>
<evidence type="ECO:0000256" key="3">
    <source>
        <dbReference type="ARBA" id="ARBA00022475"/>
    </source>
</evidence>
<dbReference type="InterPro" id="IPR011701">
    <property type="entry name" value="MFS"/>
</dbReference>
<dbReference type="AlphaFoldDB" id="A0A6N7Z1Y2"/>